<dbReference type="AlphaFoldDB" id="E8X5Y2"/>
<keyword evidence="2" id="KW-1185">Reference proteome</keyword>
<evidence type="ECO:0000313" key="2">
    <source>
        <dbReference type="Proteomes" id="UP000000343"/>
    </source>
</evidence>
<evidence type="ECO:0000313" key="1">
    <source>
        <dbReference type="EMBL" id="ADW70866.1"/>
    </source>
</evidence>
<gene>
    <name evidence="1" type="ordered locus">AciX9_4083</name>
</gene>
<dbReference type="EMBL" id="CP002481">
    <property type="protein sequence ID" value="ADW70866.1"/>
    <property type="molecule type" value="Genomic_DNA"/>
</dbReference>
<reference evidence="2" key="1">
    <citation type="submission" date="2011-01" db="EMBL/GenBank/DDBJ databases">
        <title>Complete sequence of plasmid1 of Acidobacterium sp. MP5ACTX9.</title>
        <authorList>
            <consortium name="US DOE Joint Genome Institute"/>
            <person name="Lucas S."/>
            <person name="Copeland A."/>
            <person name="Lapidus A."/>
            <person name="Cheng J.-F."/>
            <person name="Goodwin L."/>
            <person name="Pitluck S."/>
            <person name="Teshima H."/>
            <person name="Detter J.C."/>
            <person name="Han C."/>
            <person name="Tapia R."/>
            <person name="Land M."/>
            <person name="Hauser L."/>
            <person name="Kyrpides N."/>
            <person name="Ivanova N."/>
            <person name="Ovchinnikova G."/>
            <person name="Pagani I."/>
            <person name="Rawat S.R."/>
            <person name="Mannisto M."/>
            <person name="Haggblom M.M."/>
            <person name="Woyke T."/>
        </authorList>
    </citation>
    <scope>NUCLEOTIDE SEQUENCE [LARGE SCALE GENOMIC DNA]</scope>
    <source>
        <strain evidence="2">MP5ACTX9</strain>
        <plasmid evidence="2">Plasmid pACIX901</plasmid>
    </source>
</reference>
<sequence>MQAPDPHQLLRQLSATWQKVRIPAGKTVELMHFVSQEVLRSAGIAAAQRLIQLPPEALAGLTTTDATAIQNFSVPQNLTSALAALLSSPARSPAAQSPETASPRL</sequence>
<dbReference type="HOGENOM" id="CLU_2232750_0_0_0"/>
<organism evidence="2">
    <name type="scientific">Granulicella tundricola (strain ATCC BAA-1859 / DSM 23138 / MP5ACTX9)</name>
    <dbReference type="NCBI Taxonomy" id="1198114"/>
    <lineage>
        <taxon>Bacteria</taxon>
        <taxon>Pseudomonadati</taxon>
        <taxon>Acidobacteriota</taxon>
        <taxon>Terriglobia</taxon>
        <taxon>Terriglobales</taxon>
        <taxon>Acidobacteriaceae</taxon>
        <taxon>Granulicella</taxon>
    </lineage>
</organism>
<dbReference type="Proteomes" id="UP000000343">
    <property type="component" value="Plasmid pACIX901"/>
</dbReference>
<proteinExistence type="predicted"/>
<accession>E8X5Y2</accession>
<geneLocation type="plasmid" evidence="1 2">
    <name>pACIX901</name>
</geneLocation>
<protein>
    <submittedName>
        <fullName evidence="1">Uncharacterized protein</fullName>
    </submittedName>
</protein>
<dbReference type="KEGG" id="acm:AciX9_4083"/>
<name>E8X5Y2_GRATM</name>
<keyword evidence="1" id="KW-0614">Plasmid</keyword>